<dbReference type="InterPro" id="IPR001683">
    <property type="entry name" value="PX_dom"/>
</dbReference>
<evidence type="ECO:0000313" key="7">
    <source>
        <dbReference type="Proteomes" id="UP000261500"/>
    </source>
</evidence>
<dbReference type="GeneTree" id="ENSGT00390000005651"/>
<evidence type="ECO:0000256" key="1">
    <source>
        <dbReference type="ARBA" id="ARBA00004496"/>
    </source>
</evidence>
<feature type="signal peptide" evidence="4">
    <location>
        <begin position="1"/>
        <end position="21"/>
    </location>
</feature>
<dbReference type="PANTHER" id="PTHR22999:SF23">
    <property type="entry name" value="SORTING NEXIN-16"/>
    <property type="match status" value="1"/>
</dbReference>
<organism evidence="6 7">
    <name type="scientific">Poecilia latipinna</name>
    <name type="common">sailfin molly</name>
    <dbReference type="NCBI Taxonomy" id="48699"/>
    <lineage>
        <taxon>Eukaryota</taxon>
        <taxon>Metazoa</taxon>
        <taxon>Chordata</taxon>
        <taxon>Craniata</taxon>
        <taxon>Vertebrata</taxon>
        <taxon>Euteleostomi</taxon>
        <taxon>Actinopterygii</taxon>
        <taxon>Neopterygii</taxon>
        <taxon>Teleostei</taxon>
        <taxon>Neoteleostei</taxon>
        <taxon>Acanthomorphata</taxon>
        <taxon>Ovalentaria</taxon>
        <taxon>Atherinomorphae</taxon>
        <taxon>Cyprinodontiformes</taxon>
        <taxon>Poeciliidae</taxon>
        <taxon>Poeciliinae</taxon>
        <taxon>Poecilia</taxon>
    </lineage>
</organism>
<dbReference type="InterPro" id="IPR051837">
    <property type="entry name" value="SortingNexin/PXDomain-PKLike"/>
</dbReference>
<dbReference type="PROSITE" id="PS50195">
    <property type="entry name" value="PX"/>
    <property type="match status" value="1"/>
</dbReference>
<reference evidence="6" key="1">
    <citation type="submission" date="2025-08" db="UniProtKB">
        <authorList>
            <consortium name="Ensembl"/>
        </authorList>
    </citation>
    <scope>IDENTIFICATION</scope>
</reference>
<dbReference type="GO" id="GO:0005769">
    <property type="term" value="C:early endosome"/>
    <property type="evidence" value="ECO:0007669"/>
    <property type="project" value="TreeGrafter"/>
</dbReference>
<dbReference type="GO" id="GO:0006622">
    <property type="term" value="P:protein targeting to lysosome"/>
    <property type="evidence" value="ECO:0007669"/>
    <property type="project" value="TreeGrafter"/>
</dbReference>
<keyword evidence="3" id="KW-0175">Coiled coil</keyword>
<dbReference type="InterPro" id="IPR036871">
    <property type="entry name" value="PX_dom_sf"/>
</dbReference>
<protein>
    <recommendedName>
        <fullName evidence="5">PX domain-containing protein</fullName>
    </recommendedName>
</protein>
<dbReference type="Ensembl" id="ENSPLAT00000007098.1">
    <property type="protein sequence ID" value="ENSPLAP00000005933.1"/>
    <property type="gene ID" value="ENSPLAG00000007984.1"/>
</dbReference>
<evidence type="ECO:0000256" key="2">
    <source>
        <dbReference type="ARBA" id="ARBA00022490"/>
    </source>
</evidence>
<feature type="coiled-coil region" evidence="3">
    <location>
        <begin position="209"/>
        <end position="243"/>
    </location>
</feature>
<keyword evidence="2" id="KW-0963">Cytoplasm</keyword>
<name>A0A3B3TZ76_9TELE</name>
<dbReference type="GO" id="GO:0005770">
    <property type="term" value="C:late endosome"/>
    <property type="evidence" value="ECO:0007669"/>
    <property type="project" value="TreeGrafter"/>
</dbReference>
<proteinExistence type="predicted"/>
<dbReference type="PANTHER" id="PTHR22999">
    <property type="entry name" value="PX SERINE/THREONINE KINASE PXK"/>
    <property type="match status" value="1"/>
</dbReference>
<dbReference type="Proteomes" id="UP000261500">
    <property type="component" value="Unplaced"/>
</dbReference>
<feature type="domain" description="PX" evidence="5">
    <location>
        <begin position="84"/>
        <end position="197"/>
    </location>
</feature>
<dbReference type="Gene3D" id="3.30.1520.10">
    <property type="entry name" value="Phox-like domain"/>
    <property type="match status" value="1"/>
</dbReference>
<feature type="chain" id="PRO_5017218517" description="PX domain-containing protein" evidence="4">
    <location>
        <begin position="22"/>
        <end position="327"/>
    </location>
</feature>
<dbReference type="STRING" id="48699.ENSPLAP00000005933"/>
<keyword evidence="4" id="KW-0732">Signal</keyword>
<evidence type="ECO:0000259" key="5">
    <source>
        <dbReference type="PROSITE" id="PS50195"/>
    </source>
</evidence>
<sequence length="327" mass="37487">MMSLYLFLIVAMNELVSCVLAGVHLKKKTRRMADPFVPVHLSVNWFIVNNSSLNRGESLLTVDEACSRPRGEQSDRPGNTEKEEKPISATLLGYEILKEREKFTVYKILIKRPEGGSWLIFRRYADFCMLSDQLRELFPGFHQALPPKRRFKDNYDGSFLEKRRLGLQTFLENLMLHKHISTSEPVTYFLSVDDPSSPFYSTEESRAFCETLEQKNHRLLRELLEKQREVDSLTKSLEDKENYIDLLWRKNSLSLSEQRKGAVLHHIQSSVPGEPCQRPSRRSSTATSLTVQSACLDTPPPRSCHTIAAAPSSPCFFSVRPLCLCPF</sequence>
<dbReference type="SMART" id="SM00312">
    <property type="entry name" value="PX"/>
    <property type="match status" value="1"/>
</dbReference>
<dbReference type="SUPFAM" id="SSF64268">
    <property type="entry name" value="PX domain"/>
    <property type="match status" value="1"/>
</dbReference>
<accession>A0A3B3TZ76</accession>
<evidence type="ECO:0000313" key="6">
    <source>
        <dbReference type="Ensembl" id="ENSPLAP00000005933.1"/>
    </source>
</evidence>
<dbReference type="GO" id="GO:0008333">
    <property type="term" value="P:endosome to lysosome transport"/>
    <property type="evidence" value="ECO:0007669"/>
    <property type="project" value="TreeGrafter"/>
</dbReference>
<dbReference type="Pfam" id="PF00787">
    <property type="entry name" value="PX"/>
    <property type="match status" value="1"/>
</dbReference>
<evidence type="ECO:0000256" key="4">
    <source>
        <dbReference type="SAM" id="SignalP"/>
    </source>
</evidence>
<keyword evidence="7" id="KW-1185">Reference proteome</keyword>
<dbReference type="GO" id="GO:0045022">
    <property type="term" value="P:early endosome to late endosome transport"/>
    <property type="evidence" value="ECO:0007669"/>
    <property type="project" value="TreeGrafter"/>
</dbReference>
<dbReference type="AlphaFoldDB" id="A0A3B3TZ76"/>
<comment type="subcellular location">
    <subcellularLocation>
        <location evidence="1">Cytoplasm</location>
    </subcellularLocation>
</comment>
<reference evidence="6" key="2">
    <citation type="submission" date="2025-09" db="UniProtKB">
        <authorList>
            <consortium name="Ensembl"/>
        </authorList>
    </citation>
    <scope>IDENTIFICATION</scope>
</reference>
<dbReference type="GO" id="GO:0035091">
    <property type="term" value="F:phosphatidylinositol binding"/>
    <property type="evidence" value="ECO:0007669"/>
    <property type="project" value="InterPro"/>
</dbReference>
<evidence type="ECO:0000256" key="3">
    <source>
        <dbReference type="SAM" id="Coils"/>
    </source>
</evidence>